<protein>
    <submittedName>
        <fullName evidence="1">Predicted protein</fullName>
    </submittedName>
</protein>
<reference evidence="1" key="1">
    <citation type="journal article" date="2011" name="Plant Physiol.">
        <title>Comprehensive sequence analysis of 24,783 barley full-length cDNAs derived from 12 clone libraries.</title>
        <authorList>
            <person name="Matsumoto T."/>
            <person name="Tanaka T."/>
            <person name="Sakai H."/>
            <person name="Amano N."/>
            <person name="Kanamori H."/>
            <person name="Kurita K."/>
            <person name="Kikuta A."/>
            <person name="Kamiya K."/>
            <person name="Yamamoto M."/>
            <person name="Ikawa H."/>
            <person name="Fujii N."/>
            <person name="Hori K."/>
            <person name="Itoh T."/>
            <person name="Sato K."/>
        </authorList>
    </citation>
    <scope>NUCLEOTIDE SEQUENCE</scope>
    <source>
        <tissue evidence="1">Shoot</tissue>
    </source>
</reference>
<organism evidence="1">
    <name type="scientific">Hordeum vulgare subsp. vulgare</name>
    <name type="common">Domesticated barley</name>
    <dbReference type="NCBI Taxonomy" id="112509"/>
    <lineage>
        <taxon>Eukaryota</taxon>
        <taxon>Viridiplantae</taxon>
        <taxon>Streptophyta</taxon>
        <taxon>Embryophyta</taxon>
        <taxon>Tracheophyta</taxon>
        <taxon>Spermatophyta</taxon>
        <taxon>Magnoliopsida</taxon>
        <taxon>Liliopsida</taxon>
        <taxon>Poales</taxon>
        <taxon>Poaceae</taxon>
        <taxon>BOP clade</taxon>
        <taxon>Pooideae</taxon>
        <taxon>Triticodae</taxon>
        <taxon>Triticeae</taxon>
        <taxon>Hordeinae</taxon>
        <taxon>Hordeum</taxon>
    </lineage>
</organism>
<evidence type="ECO:0000313" key="1">
    <source>
        <dbReference type="EMBL" id="BAJ92427.1"/>
    </source>
</evidence>
<dbReference type="EMBL" id="AK361220">
    <property type="protein sequence ID" value="BAJ92427.1"/>
    <property type="molecule type" value="mRNA"/>
</dbReference>
<accession>F2DBF6</accession>
<dbReference type="AlphaFoldDB" id="F2DBF6"/>
<sequence>MDAVILPEHVHSRTVAGDALCRRQSSPECGSAPVHCVRGRWGKNPTRGPHLSVSHPQPRVAQAPGAFSCLQGVFSRGWRIFSRLLL</sequence>
<name>F2DBF6_HORVV</name>
<proteinExistence type="evidence at transcript level"/>